<keyword evidence="5" id="KW-0119">Carbohydrate metabolism</keyword>
<dbReference type="Pfam" id="PF00295">
    <property type="entry name" value="Glyco_hydro_28"/>
    <property type="match status" value="1"/>
</dbReference>
<evidence type="ECO:0000256" key="6">
    <source>
        <dbReference type="ARBA" id="ARBA00023295"/>
    </source>
</evidence>
<dbReference type="EMBL" id="JARXHW010000066">
    <property type="protein sequence ID" value="MDQ8209388.1"/>
    <property type="molecule type" value="Genomic_DNA"/>
</dbReference>
<evidence type="ECO:0000256" key="5">
    <source>
        <dbReference type="ARBA" id="ARBA00023277"/>
    </source>
</evidence>
<dbReference type="GO" id="GO:0016787">
    <property type="term" value="F:hydrolase activity"/>
    <property type="evidence" value="ECO:0007669"/>
    <property type="project" value="UniProtKB-KW"/>
</dbReference>
<evidence type="ECO:0000256" key="3">
    <source>
        <dbReference type="ARBA" id="ARBA00022801"/>
    </source>
</evidence>
<keyword evidence="2" id="KW-0677">Repeat</keyword>
<protein>
    <submittedName>
        <fullName evidence="10">Glycosyl hydrolase family 28 protein</fullName>
    </submittedName>
</protein>
<accession>A0ABU1AZ44</accession>
<keyword evidence="6 9" id="KW-0326">Glycosidase</keyword>
<dbReference type="PANTHER" id="PTHR31736">
    <property type="match status" value="1"/>
</dbReference>
<evidence type="ECO:0000256" key="9">
    <source>
        <dbReference type="RuleBase" id="RU361169"/>
    </source>
</evidence>
<comment type="function">
    <text evidence="8">Pectinolytic enzyme involved in the degradation of xylogalacturonan (xga), a galacturonan backbone heavily substituted with xylose, and which is one important component of the hairy regions of pectin. Activity requires a galacturonic acid backbone substituted with xylose.</text>
</comment>
<gene>
    <name evidence="10" type="ORF">QEH52_17805</name>
</gene>
<comment type="similarity">
    <text evidence="1 9">Belongs to the glycosyl hydrolase 28 family.</text>
</comment>
<evidence type="ECO:0000313" key="10">
    <source>
        <dbReference type="EMBL" id="MDQ8209388.1"/>
    </source>
</evidence>
<dbReference type="RefSeq" id="WP_308952306.1">
    <property type="nucleotide sequence ID" value="NZ_JARXHW010000066.1"/>
</dbReference>
<evidence type="ECO:0000256" key="1">
    <source>
        <dbReference type="ARBA" id="ARBA00008834"/>
    </source>
</evidence>
<sequence>MIQTFVHPRSCRFSSDFALNVNGCPVEVLRTDVADFAIFVYDATQGPAEIEVSLLDRSIQEHVIRPLSLELEGSVNEVGQLVFQMVAAHKVSVEIEGCRPLYVWANPPELNIPSEDDPNVLYFKSGQTYEVGRLRMESGQTLYIEGGAVLKGRVCAKDAHDITIRGLGILDGSYYGAQHGENAKSIFFERCQDVLVRDITMIHPSAWMIVPGACERVEICNVKQIGEVMCSDGIDIVGSKQVHVHDCFLRNNDDCVVVKAFLIHHDVHADFSADFRVSPEAILVENCTFANDPAGNAMEIGHELSVQRVSGVTFRNIDVLSVHGQGAVFSIHNNDRAIVEDILFEDIRIEHCWDKFIDFRISKSRFSSDTERGHIRNVTLRDINWLKSSNNDGYTISLIGGWDAEHRVENVTLENICFNGVPIQHIDELEINTRHADDVCLVEPAVATVS</sequence>
<dbReference type="InterPro" id="IPR011050">
    <property type="entry name" value="Pectin_lyase_fold/virulence"/>
</dbReference>
<dbReference type="Proteomes" id="UP001225316">
    <property type="component" value="Unassembled WGS sequence"/>
</dbReference>
<comment type="caution">
    <text evidence="10">The sequence shown here is derived from an EMBL/GenBank/DDBJ whole genome shotgun (WGS) entry which is preliminary data.</text>
</comment>
<keyword evidence="3 9" id="KW-0378">Hydrolase</keyword>
<dbReference type="InterPro" id="IPR000743">
    <property type="entry name" value="Glyco_hydro_28"/>
</dbReference>
<keyword evidence="7" id="KW-0624">Polysaccharide degradation</keyword>
<evidence type="ECO:0000256" key="8">
    <source>
        <dbReference type="ARBA" id="ARBA00037278"/>
    </source>
</evidence>
<dbReference type="PANTHER" id="PTHR31736:SF9">
    <property type="entry name" value="ENDO-XYLOGALACTURONAN HYDROLASE A-RELATED"/>
    <property type="match status" value="1"/>
</dbReference>
<evidence type="ECO:0000256" key="7">
    <source>
        <dbReference type="ARBA" id="ARBA00023326"/>
    </source>
</evidence>
<evidence type="ECO:0000256" key="4">
    <source>
        <dbReference type="ARBA" id="ARBA00023180"/>
    </source>
</evidence>
<organism evidence="10 11">
    <name type="scientific">Thalassobacterium maritimum</name>
    <dbReference type="NCBI Taxonomy" id="3041265"/>
    <lineage>
        <taxon>Bacteria</taxon>
        <taxon>Pseudomonadati</taxon>
        <taxon>Verrucomicrobiota</taxon>
        <taxon>Opitutia</taxon>
        <taxon>Puniceicoccales</taxon>
        <taxon>Coraliomargaritaceae</taxon>
        <taxon>Thalassobacterium</taxon>
    </lineage>
</organism>
<keyword evidence="4" id="KW-0325">Glycoprotein</keyword>
<reference evidence="10 11" key="1">
    <citation type="submission" date="2023-04" db="EMBL/GenBank/DDBJ databases">
        <title>A novel bacteria isolated from coastal sediment.</title>
        <authorList>
            <person name="Liu X.-J."/>
            <person name="Du Z.-J."/>
        </authorList>
    </citation>
    <scope>NUCLEOTIDE SEQUENCE [LARGE SCALE GENOMIC DNA]</scope>
    <source>
        <strain evidence="10 11">SDUM461003</strain>
    </source>
</reference>
<dbReference type="InterPro" id="IPR012334">
    <property type="entry name" value="Pectin_lyas_fold"/>
</dbReference>
<dbReference type="SUPFAM" id="SSF51126">
    <property type="entry name" value="Pectin lyase-like"/>
    <property type="match status" value="1"/>
</dbReference>
<evidence type="ECO:0000256" key="2">
    <source>
        <dbReference type="ARBA" id="ARBA00022737"/>
    </source>
</evidence>
<keyword evidence="11" id="KW-1185">Reference proteome</keyword>
<dbReference type="Gene3D" id="2.160.20.10">
    <property type="entry name" value="Single-stranded right-handed beta-helix, Pectin lyase-like"/>
    <property type="match status" value="1"/>
</dbReference>
<evidence type="ECO:0000313" key="11">
    <source>
        <dbReference type="Proteomes" id="UP001225316"/>
    </source>
</evidence>
<name>A0ABU1AZ44_9BACT</name>
<proteinExistence type="inferred from homology"/>